<keyword evidence="1" id="KW-0964">Secreted</keyword>
<sequence length="379" mass="42915">MVSSNFLLWITMFILWRGPQRTVSEERSHDASLWRQLVQWESNGHVYSLFNSGSQFVQPGEDAQTASHSSVWLGDLPKNANPTQAAEVDEIIRIQTAPKNRTQRTTRPLPSRDHWWQARGSSNRASGAQRADKNNTRTEESRNFRNQTKSKLSEQKVFPIHQATGSGQSTSGYGHSGARGARMQQEVHASGTETFSVSPSVRPPLIASLDDGLQDRLAARSRNSEFSEVRSESNRHDRMVGDEPYPGYSPGGYYGQHYHSMDQFSHYDLIDKRTQRQAAEGHKASFCLEDTSCDYGFLKKYTCAVHRQGLSPGCYDTYNADIDCQWIDITDVKPGEYILKVKVNPHYIVPESDYSNNVVRCDIRYTGNYVYTSNCYISS</sequence>
<keyword evidence="5" id="KW-1185">Reference proteome</keyword>
<keyword evidence="1" id="KW-0886">LTQ</keyword>
<evidence type="ECO:0000256" key="2">
    <source>
        <dbReference type="SAM" id="MobiDB-lite"/>
    </source>
</evidence>
<keyword evidence="3" id="KW-0732">Signal</keyword>
<dbReference type="Ensembl" id="ENSEBUT00000018159.1">
    <property type="protein sequence ID" value="ENSEBUP00000017583.1"/>
    <property type="gene ID" value="ENSEBUG00000010990.1"/>
</dbReference>
<feature type="region of interest" description="Disordered" evidence="2">
    <location>
        <begin position="93"/>
        <end position="199"/>
    </location>
</feature>
<dbReference type="GO" id="GO:0005615">
    <property type="term" value="C:extracellular space"/>
    <property type="evidence" value="ECO:0007669"/>
    <property type="project" value="UniProtKB-UniRule"/>
</dbReference>
<comment type="catalytic activity">
    <reaction evidence="1">
        <text>L-lysyl-[protein] + O2 + H2O = (S)-2-amino-6-oxohexanoyl-[protein] + H2O2 + NH4(+)</text>
        <dbReference type="Rhea" id="RHEA:24544"/>
        <dbReference type="Rhea" id="RHEA-COMP:9752"/>
        <dbReference type="Rhea" id="RHEA-COMP:12448"/>
        <dbReference type="ChEBI" id="CHEBI:15377"/>
        <dbReference type="ChEBI" id="CHEBI:15379"/>
        <dbReference type="ChEBI" id="CHEBI:16240"/>
        <dbReference type="ChEBI" id="CHEBI:28938"/>
        <dbReference type="ChEBI" id="CHEBI:29969"/>
        <dbReference type="ChEBI" id="CHEBI:131803"/>
        <dbReference type="EC" id="1.4.3.13"/>
    </reaction>
</comment>
<protein>
    <recommendedName>
        <fullName evidence="1">Lysyl oxidase homolog</fullName>
        <ecNumber evidence="1">1.4.3.13</ecNumber>
    </recommendedName>
</protein>
<dbReference type="PANTHER" id="PTHR45817">
    <property type="entry name" value="LYSYL OXIDASE-LIKE-RELATED"/>
    <property type="match status" value="1"/>
</dbReference>
<dbReference type="Proteomes" id="UP000694388">
    <property type="component" value="Unplaced"/>
</dbReference>
<keyword evidence="1" id="KW-0479">Metal-binding</keyword>
<evidence type="ECO:0000256" key="1">
    <source>
        <dbReference type="RuleBase" id="RU367046"/>
    </source>
</evidence>
<dbReference type="PANTHER" id="PTHR45817:SF6">
    <property type="entry name" value="PROTEIN-LYSINE 6-OXIDASE"/>
    <property type="match status" value="1"/>
</dbReference>
<feature type="signal peptide" evidence="3">
    <location>
        <begin position="1"/>
        <end position="24"/>
    </location>
</feature>
<comment type="function">
    <text evidence="1">Mediates the post-translational oxidative deamination of lysine residues on target proteins leading to the formation of deaminated lysine (allysine).</text>
</comment>
<evidence type="ECO:0000256" key="3">
    <source>
        <dbReference type="SAM" id="SignalP"/>
    </source>
</evidence>
<name>A0A8C4QM29_EPTBU</name>
<keyword evidence="1" id="KW-0801">TPQ</keyword>
<reference evidence="4" key="2">
    <citation type="submission" date="2025-09" db="UniProtKB">
        <authorList>
            <consortium name="Ensembl"/>
        </authorList>
    </citation>
    <scope>IDENTIFICATION</scope>
</reference>
<dbReference type="InterPro" id="IPR050912">
    <property type="entry name" value="LOX-like_protein"/>
</dbReference>
<feature type="compositionally biased region" description="Basic and acidic residues" evidence="2">
    <location>
        <begin position="130"/>
        <end position="143"/>
    </location>
</feature>
<dbReference type="GO" id="GO:0005507">
    <property type="term" value="F:copper ion binding"/>
    <property type="evidence" value="ECO:0007669"/>
    <property type="project" value="UniProtKB-UniRule"/>
</dbReference>
<organism evidence="4 5">
    <name type="scientific">Eptatretus burgeri</name>
    <name type="common">Inshore hagfish</name>
    <dbReference type="NCBI Taxonomy" id="7764"/>
    <lineage>
        <taxon>Eukaryota</taxon>
        <taxon>Metazoa</taxon>
        <taxon>Chordata</taxon>
        <taxon>Craniata</taxon>
        <taxon>Vertebrata</taxon>
        <taxon>Cyclostomata</taxon>
        <taxon>Myxini</taxon>
        <taxon>Myxiniformes</taxon>
        <taxon>Myxinidae</taxon>
        <taxon>Eptatretinae</taxon>
        <taxon>Eptatretus</taxon>
    </lineage>
</organism>
<comment type="PTM">
    <text evidence="1">The lysine tyrosylquinone cross-link (LTQ) is generated by condensation of the epsilon-amino group of a lysine with a topaquinone produced by oxidation of tyrosine.</text>
</comment>
<dbReference type="GeneTree" id="ENSGT00940000154779"/>
<dbReference type="InterPro" id="IPR001695">
    <property type="entry name" value="Lysyl_oxidase"/>
</dbReference>
<evidence type="ECO:0000313" key="5">
    <source>
        <dbReference type="Proteomes" id="UP000694388"/>
    </source>
</evidence>
<dbReference type="PRINTS" id="PR00074">
    <property type="entry name" value="LYSYLOXIDASE"/>
</dbReference>
<reference evidence="4" key="1">
    <citation type="submission" date="2025-08" db="UniProtKB">
        <authorList>
            <consortium name="Ensembl"/>
        </authorList>
    </citation>
    <scope>IDENTIFICATION</scope>
</reference>
<dbReference type="GO" id="GO:0030199">
    <property type="term" value="P:collagen fibril organization"/>
    <property type="evidence" value="ECO:0007669"/>
    <property type="project" value="TreeGrafter"/>
</dbReference>
<comment type="subcellular location">
    <subcellularLocation>
        <location evidence="1">Secreted</location>
        <location evidence="1">Extracellular space</location>
    </subcellularLocation>
</comment>
<dbReference type="GO" id="GO:0004720">
    <property type="term" value="F:protein-lysine 6-oxidase activity"/>
    <property type="evidence" value="ECO:0007669"/>
    <property type="project" value="UniProtKB-UniRule"/>
</dbReference>
<feature type="compositionally biased region" description="Polar residues" evidence="2">
    <location>
        <begin position="97"/>
        <end position="108"/>
    </location>
</feature>
<dbReference type="Pfam" id="PF01186">
    <property type="entry name" value="Lysyl_oxidase"/>
    <property type="match status" value="1"/>
</dbReference>
<dbReference type="AlphaFoldDB" id="A0A8C4QM29"/>
<feature type="compositionally biased region" description="Polar residues" evidence="2">
    <location>
        <begin position="163"/>
        <end position="173"/>
    </location>
</feature>
<dbReference type="EC" id="1.4.3.13" evidence="1"/>
<keyword evidence="1" id="KW-0560">Oxidoreductase</keyword>
<feature type="chain" id="PRO_5034258641" description="Lysyl oxidase homolog" evidence="3">
    <location>
        <begin position="25"/>
        <end position="379"/>
    </location>
</feature>
<proteinExistence type="inferred from homology"/>
<accession>A0A8C4QM29</accession>
<evidence type="ECO:0000313" key="4">
    <source>
        <dbReference type="Ensembl" id="ENSEBUP00000017583.1"/>
    </source>
</evidence>
<comment type="similarity">
    <text evidence="1">Belongs to the lysyl oxidase family.</text>
</comment>
<comment type="cofactor">
    <cofactor evidence="1">
        <name>Cu cation</name>
        <dbReference type="ChEBI" id="CHEBI:23378"/>
    </cofactor>
</comment>
<keyword evidence="1" id="KW-0186">Copper</keyword>